<evidence type="ECO:0000256" key="2">
    <source>
        <dbReference type="ARBA" id="ARBA00022475"/>
    </source>
</evidence>
<keyword evidence="4 6" id="KW-1133">Transmembrane helix</keyword>
<dbReference type="Proteomes" id="UP000254711">
    <property type="component" value="Unassembled WGS sequence"/>
</dbReference>
<feature type="transmembrane region" description="Helical" evidence="6">
    <location>
        <begin position="91"/>
        <end position="111"/>
    </location>
</feature>
<feature type="domain" description="Type II secretion system protein GspF" evidence="7">
    <location>
        <begin position="157"/>
        <end position="282"/>
    </location>
</feature>
<evidence type="ECO:0000256" key="5">
    <source>
        <dbReference type="ARBA" id="ARBA00023136"/>
    </source>
</evidence>
<feature type="transmembrane region" description="Helical" evidence="6">
    <location>
        <begin position="117"/>
        <end position="138"/>
    </location>
</feature>
<dbReference type="GO" id="GO:0005886">
    <property type="term" value="C:plasma membrane"/>
    <property type="evidence" value="ECO:0007669"/>
    <property type="project" value="UniProtKB-SubCell"/>
</dbReference>
<keyword evidence="9" id="KW-1185">Reference proteome</keyword>
<protein>
    <submittedName>
        <fullName evidence="8">Type II secretion system F family protein</fullName>
    </submittedName>
</protein>
<feature type="transmembrane region" description="Helical" evidence="6">
    <location>
        <begin position="267"/>
        <end position="287"/>
    </location>
</feature>
<dbReference type="InterPro" id="IPR018076">
    <property type="entry name" value="T2SS_GspF_dom"/>
</dbReference>
<evidence type="ECO:0000313" key="9">
    <source>
        <dbReference type="Proteomes" id="UP000254711"/>
    </source>
</evidence>
<evidence type="ECO:0000256" key="6">
    <source>
        <dbReference type="SAM" id="Phobius"/>
    </source>
</evidence>
<accession>A0A370K7A6</accession>
<keyword evidence="3 6" id="KW-0812">Transmembrane</keyword>
<name>A0A370K7A6_9GAMM</name>
<keyword evidence="2" id="KW-1003">Cell membrane</keyword>
<dbReference type="RefSeq" id="WP_114824615.1">
    <property type="nucleotide sequence ID" value="NZ_QQSY01000002.1"/>
</dbReference>
<dbReference type="AlphaFoldDB" id="A0A370K7A6"/>
<sequence>MSLALYLIVGSCGICIAVIAYVLFAGYFKDRGDVRTYSDPLPLALRLLWPVVLAVVPKVAPRLKPSLLERTHRQLQSAGLEFIMRPEEFHALRMVSGACGMAMLLSVMIMLDKIAFGPMSLALLVGGGCGYFYPNLWLKEQREKRRRSVIKDLPIYLDFITLSVEAGLNVTGAIEQAGLKGPPGALSSEFGRLQRELRAGLPRSDALKRMGERMGIPQVSGLVGALIQADRVGASLGDALRAQADQRRQERFQRAEKLGLEAPVKMMLPLVMFFFPQVFIVLAYFIYSKMKQEGVL</sequence>
<proteinExistence type="predicted"/>
<dbReference type="PANTHER" id="PTHR35007:SF2">
    <property type="entry name" value="PILUS ASSEMBLE PROTEIN"/>
    <property type="match status" value="1"/>
</dbReference>
<dbReference type="Gene3D" id="1.20.81.30">
    <property type="entry name" value="Type II secretion system (T2SS), domain F"/>
    <property type="match status" value="1"/>
</dbReference>
<evidence type="ECO:0000256" key="1">
    <source>
        <dbReference type="ARBA" id="ARBA00004651"/>
    </source>
</evidence>
<reference evidence="8 9" key="1">
    <citation type="submission" date="2018-07" db="EMBL/GenBank/DDBJ databases">
        <title>Dyella solisilvae sp. nov., isolated from the pine and broad-leaved mixed forest soil.</title>
        <authorList>
            <person name="Gao Z."/>
            <person name="Qiu L."/>
        </authorList>
    </citation>
    <scope>NUCLEOTIDE SEQUENCE [LARGE SCALE GENOMIC DNA]</scope>
    <source>
        <strain evidence="8 9">DHG54</strain>
    </source>
</reference>
<dbReference type="PANTHER" id="PTHR35007">
    <property type="entry name" value="INTEGRAL MEMBRANE PROTEIN-RELATED"/>
    <property type="match status" value="1"/>
</dbReference>
<dbReference type="InterPro" id="IPR042094">
    <property type="entry name" value="T2SS_GspF_sf"/>
</dbReference>
<dbReference type="Pfam" id="PF00482">
    <property type="entry name" value="T2SSF"/>
    <property type="match status" value="1"/>
</dbReference>
<comment type="subcellular location">
    <subcellularLocation>
        <location evidence="1">Cell membrane</location>
        <topology evidence="1">Multi-pass membrane protein</topology>
    </subcellularLocation>
</comment>
<gene>
    <name evidence="8" type="ORF">DVT68_08315</name>
</gene>
<feature type="transmembrane region" description="Helical" evidence="6">
    <location>
        <begin position="5"/>
        <end position="28"/>
    </location>
</feature>
<evidence type="ECO:0000256" key="3">
    <source>
        <dbReference type="ARBA" id="ARBA00022692"/>
    </source>
</evidence>
<organism evidence="8 9">
    <name type="scientific">Dyella solisilvae</name>
    <dbReference type="NCBI Taxonomy" id="1920168"/>
    <lineage>
        <taxon>Bacteria</taxon>
        <taxon>Pseudomonadati</taxon>
        <taxon>Pseudomonadota</taxon>
        <taxon>Gammaproteobacteria</taxon>
        <taxon>Lysobacterales</taxon>
        <taxon>Rhodanobacteraceae</taxon>
        <taxon>Dyella</taxon>
    </lineage>
</organism>
<dbReference type="OrthoDB" id="9810662at2"/>
<evidence type="ECO:0000259" key="7">
    <source>
        <dbReference type="Pfam" id="PF00482"/>
    </source>
</evidence>
<evidence type="ECO:0000256" key="4">
    <source>
        <dbReference type="ARBA" id="ARBA00022989"/>
    </source>
</evidence>
<keyword evidence="5 6" id="KW-0472">Membrane</keyword>
<comment type="caution">
    <text evidence="8">The sequence shown here is derived from an EMBL/GenBank/DDBJ whole genome shotgun (WGS) entry which is preliminary data.</text>
</comment>
<dbReference type="EMBL" id="QQSY01000002">
    <property type="protein sequence ID" value="RDI98525.1"/>
    <property type="molecule type" value="Genomic_DNA"/>
</dbReference>
<evidence type="ECO:0000313" key="8">
    <source>
        <dbReference type="EMBL" id="RDI98525.1"/>
    </source>
</evidence>